<dbReference type="InterPro" id="IPR040079">
    <property type="entry name" value="Glutathione_S-Trfase"/>
</dbReference>
<dbReference type="Pfam" id="PF14497">
    <property type="entry name" value="GST_C_3"/>
    <property type="match status" value="1"/>
</dbReference>
<dbReference type="SUPFAM" id="SSF52833">
    <property type="entry name" value="Thioredoxin-like"/>
    <property type="match status" value="1"/>
</dbReference>
<dbReference type="InterPro" id="IPR036282">
    <property type="entry name" value="Glutathione-S-Trfase_C_sf"/>
</dbReference>
<feature type="domain" description="GST C-terminal" evidence="3">
    <location>
        <begin position="104"/>
        <end position="233"/>
    </location>
</feature>
<dbReference type="PROSITE" id="PS50405">
    <property type="entry name" value="GST_CTER"/>
    <property type="match status" value="1"/>
</dbReference>
<evidence type="ECO:0000256" key="1">
    <source>
        <dbReference type="ARBA" id="ARBA00007409"/>
    </source>
</evidence>
<evidence type="ECO:0000313" key="5">
    <source>
        <dbReference type="Proteomes" id="UP001172159"/>
    </source>
</evidence>
<comment type="caution">
    <text evidence="4">The sequence shown here is derived from an EMBL/GenBank/DDBJ whole genome shotgun (WGS) entry which is preliminary data.</text>
</comment>
<organism evidence="4 5">
    <name type="scientific">Apiosordaria backusii</name>
    <dbReference type="NCBI Taxonomy" id="314023"/>
    <lineage>
        <taxon>Eukaryota</taxon>
        <taxon>Fungi</taxon>
        <taxon>Dikarya</taxon>
        <taxon>Ascomycota</taxon>
        <taxon>Pezizomycotina</taxon>
        <taxon>Sordariomycetes</taxon>
        <taxon>Sordariomycetidae</taxon>
        <taxon>Sordariales</taxon>
        <taxon>Lasiosphaeriaceae</taxon>
        <taxon>Apiosordaria</taxon>
    </lineage>
</organism>
<dbReference type="PROSITE" id="PS50404">
    <property type="entry name" value="GST_NTER"/>
    <property type="match status" value="1"/>
</dbReference>
<dbReference type="PANTHER" id="PTHR44051:SF8">
    <property type="entry name" value="GLUTATHIONE S-TRANSFERASE GSTA"/>
    <property type="match status" value="1"/>
</dbReference>
<accession>A0AA40BL66</accession>
<dbReference type="AlphaFoldDB" id="A0AA40BL66"/>
<proteinExistence type="inferred from homology"/>
<name>A0AA40BL66_9PEZI</name>
<evidence type="ECO:0000259" key="3">
    <source>
        <dbReference type="PROSITE" id="PS50405"/>
    </source>
</evidence>
<dbReference type="SFLD" id="SFLDS00019">
    <property type="entry name" value="Glutathione_Transferase_(cytos"/>
    <property type="match status" value="1"/>
</dbReference>
<sequence>MSSLPDLTLYYFPGACSQAVRTTLHELSLPFKSVVVRFDANRELEAADGSLSAKEYRDQIHHSSYVPGFVITFPDGRKESITEAPAILSYLASLVPEKNLAGKTELEKAKVLSWIIWFAGTAHGSAFTPYWSPKRFVDVSDQKLKEGVEKGGRRNIEAAYENLEKRLQKSGGEWFVGDELTLADIYSYIIYRWGVKENFGMEKYKKYTEIVRKLEARESVKKTLEEEGIPAHFQ</sequence>
<dbReference type="InterPro" id="IPR010987">
    <property type="entry name" value="Glutathione-S-Trfase_C-like"/>
</dbReference>
<dbReference type="Proteomes" id="UP001172159">
    <property type="component" value="Unassembled WGS sequence"/>
</dbReference>
<feature type="domain" description="GST N-terminal" evidence="2">
    <location>
        <begin position="5"/>
        <end position="99"/>
    </location>
</feature>
<dbReference type="PANTHER" id="PTHR44051">
    <property type="entry name" value="GLUTATHIONE S-TRANSFERASE-RELATED"/>
    <property type="match status" value="1"/>
</dbReference>
<dbReference type="InterPro" id="IPR004045">
    <property type="entry name" value="Glutathione_S-Trfase_N"/>
</dbReference>
<gene>
    <name evidence="4" type="ORF">B0T21DRAFT_383808</name>
</gene>
<dbReference type="EMBL" id="JAUKTV010000006">
    <property type="protein sequence ID" value="KAK0736202.1"/>
    <property type="molecule type" value="Genomic_DNA"/>
</dbReference>
<dbReference type="InterPro" id="IPR036249">
    <property type="entry name" value="Thioredoxin-like_sf"/>
</dbReference>
<dbReference type="Gene3D" id="3.40.30.10">
    <property type="entry name" value="Glutaredoxin"/>
    <property type="match status" value="1"/>
</dbReference>
<comment type="similarity">
    <text evidence="1">Belongs to the GST superfamily.</text>
</comment>
<protein>
    <submittedName>
        <fullName evidence="4">Glutathione S-transferase</fullName>
    </submittedName>
</protein>
<dbReference type="SUPFAM" id="SSF47616">
    <property type="entry name" value="GST C-terminal domain-like"/>
    <property type="match status" value="1"/>
</dbReference>
<reference evidence="4" key="1">
    <citation type="submission" date="2023-06" db="EMBL/GenBank/DDBJ databases">
        <title>Genome-scale phylogeny and comparative genomics of the fungal order Sordariales.</title>
        <authorList>
            <consortium name="Lawrence Berkeley National Laboratory"/>
            <person name="Hensen N."/>
            <person name="Bonometti L."/>
            <person name="Westerberg I."/>
            <person name="Brannstrom I.O."/>
            <person name="Guillou S."/>
            <person name="Cros-Aarteil S."/>
            <person name="Calhoun S."/>
            <person name="Haridas S."/>
            <person name="Kuo A."/>
            <person name="Mondo S."/>
            <person name="Pangilinan J."/>
            <person name="Riley R."/>
            <person name="Labutti K."/>
            <person name="Andreopoulos B."/>
            <person name="Lipzen A."/>
            <person name="Chen C."/>
            <person name="Yanf M."/>
            <person name="Daum C."/>
            <person name="Ng V."/>
            <person name="Clum A."/>
            <person name="Steindorff A."/>
            <person name="Ohm R."/>
            <person name="Martin F."/>
            <person name="Silar P."/>
            <person name="Natvig D."/>
            <person name="Lalanne C."/>
            <person name="Gautier V."/>
            <person name="Ament-Velasquez S.L."/>
            <person name="Kruys A."/>
            <person name="Hutchinson M.I."/>
            <person name="Powell A.J."/>
            <person name="Barry K."/>
            <person name="Miller A.N."/>
            <person name="Grigoriev I.V."/>
            <person name="Debuchy R."/>
            <person name="Gladieux P."/>
            <person name="Thoren M.H."/>
            <person name="Johannesson H."/>
        </authorList>
    </citation>
    <scope>NUCLEOTIDE SEQUENCE</scope>
    <source>
        <strain evidence="4">CBS 540.89</strain>
    </source>
</reference>
<evidence type="ECO:0000259" key="2">
    <source>
        <dbReference type="PROSITE" id="PS50404"/>
    </source>
</evidence>
<dbReference type="Gene3D" id="1.20.1050.10">
    <property type="match status" value="1"/>
</dbReference>
<dbReference type="InterPro" id="IPR004046">
    <property type="entry name" value="GST_C"/>
</dbReference>
<evidence type="ECO:0000313" key="4">
    <source>
        <dbReference type="EMBL" id="KAK0736202.1"/>
    </source>
</evidence>
<keyword evidence="5" id="KW-1185">Reference proteome</keyword>